<dbReference type="AlphaFoldDB" id="A0A1D2A892"/>
<feature type="non-terminal residue" evidence="2">
    <location>
        <position position="1"/>
    </location>
</feature>
<feature type="region of interest" description="Disordered" evidence="1">
    <location>
        <begin position="1"/>
        <end position="49"/>
    </location>
</feature>
<feature type="region of interest" description="Disordered" evidence="1">
    <location>
        <begin position="94"/>
        <end position="126"/>
    </location>
</feature>
<feature type="compositionally biased region" description="Low complexity" evidence="1">
    <location>
        <begin position="1"/>
        <end position="17"/>
    </location>
</feature>
<accession>A0A1D2A892</accession>
<feature type="region of interest" description="Disordered" evidence="1">
    <location>
        <begin position="208"/>
        <end position="246"/>
    </location>
</feature>
<dbReference type="EMBL" id="GDKF01003190">
    <property type="protein sequence ID" value="JAT75432.1"/>
    <property type="molecule type" value="Transcribed_RNA"/>
</dbReference>
<protein>
    <submittedName>
        <fullName evidence="2">Uncharacterized protein</fullName>
    </submittedName>
</protein>
<reference evidence="2" key="1">
    <citation type="submission" date="2015-08" db="EMBL/GenBank/DDBJ databases">
        <authorList>
            <person name="Babu N.S."/>
            <person name="Beckwith C.J."/>
            <person name="Beseler K.G."/>
            <person name="Brison A."/>
            <person name="Carone J.V."/>
            <person name="Caskin T.P."/>
            <person name="Diamond M."/>
            <person name="Durham M.E."/>
            <person name="Foxe J.M."/>
            <person name="Go M."/>
            <person name="Henderson B.A."/>
            <person name="Jones I.B."/>
            <person name="McGettigan J.A."/>
            <person name="Micheletti S.J."/>
            <person name="Nasrallah M.E."/>
            <person name="Ortiz D."/>
            <person name="Piller C.R."/>
            <person name="Privatt S.R."/>
            <person name="Schneider S.L."/>
            <person name="Sharp S."/>
            <person name="Smith T.C."/>
            <person name="Stanton J.D."/>
            <person name="Ullery H.E."/>
            <person name="Wilson R.J."/>
            <person name="Serrano M.G."/>
            <person name="Buck G."/>
            <person name="Lee V."/>
            <person name="Wang Y."/>
            <person name="Carvalho R."/>
            <person name="Voegtly L."/>
            <person name="Shi R."/>
            <person name="Duckworth R."/>
            <person name="Johnson A."/>
            <person name="Loviza R."/>
            <person name="Walstead R."/>
            <person name="Shah Z."/>
            <person name="Kiflezghi M."/>
            <person name="Wade K."/>
            <person name="Ball S.L."/>
            <person name="Bradley K.W."/>
            <person name="Asai D.J."/>
            <person name="Bowman C.A."/>
            <person name="Russell D.A."/>
            <person name="Pope W.H."/>
            <person name="Jacobs-Sera D."/>
            <person name="Hendrix R.W."/>
            <person name="Hatfull G.F."/>
        </authorList>
    </citation>
    <scope>NUCLEOTIDE SEQUENCE</scope>
</reference>
<name>A0A1D2A892_AUXPR</name>
<feature type="compositionally biased region" description="Pro residues" evidence="1">
    <location>
        <begin position="105"/>
        <end position="120"/>
    </location>
</feature>
<feature type="compositionally biased region" description="Low complexity" evidence="1">
    <location>
        <begin position="215"/>
        <end position="226"/>
    </location>
</feature>
<proteinExistence type="predicted"/>
<evidence type="ECO:0000313" key="2">
    <source>
        <dbReference type="EMBL" id="JAT75432.1"/>
    </source>
</evidence>
<feature type="compositionally biased region" description="Polar residues" evidence="1">
    <location>
        <begin position="94"/>
        <end position="103"/>
    </location>
</feature>
<organism evidence="2">
    <name type="scientific">Auxenochlorella protothecoides</name>
    <name type="common">Green microalga</name>
    <name type="synonym">Chlorella protothecoides</name>
    <dbReference type="NCBI Taxonomy" id="3075"/>
    <lineage>
        <taxon>Eukaryota</taxon>
        <taxon>Viridiplantae</taxon>
        <taxon>Chlorophyta</taxon>
        <taxon>core chlorophytes</taxon>
        <taxon>Trebouxiophyceae</taxon>
        <taxon>Chlorellales</taxon>
        <taxon>Chlorellaceae</taxon>
        <taxon>Auxenochlorella</taxon>
    </lineage>
</organism>
<sequence>FPARIPSSIPAPSSCPRGQREKEYTLPKTTLGAHDARRHPRGSRATHQHHAPETMSALFDFRAFCIVLLLAVCSCTFVKTKGAGHVVSHRQLLSTRPTSSQYRPCSPPPHLPTPCSPQRPQPEDRVPRPVLEICTRGRTAEPLGVPGLHRNGDVHPLCMSTQSLTPSDAAAAALGPTVVALPRAPGGATKFCQLSRLTPWCAPSFDDSQDDDDLSNLSASSSSGSSVAPATEWEEETPVTRDDLSVPSERVLASRPSLLRASMSSPDLGRMLAPLVSPAVHRPRLKESALWRGPRPDAEAVQWRDVKGVRRLHSVHIFELIPEEVELRTPHRQGCCVVM</sequence>
<gene>
    <name evidence="2" type="ORF">g.5694</name>
</gene>
<feature type="compositionally biased region" description="Basic residues" evidence="1">
    <location>
        <begin position="36"/>
        <end position="49"/>
    </location>
</feature>
<evidence type="ECO:0000256" key="1">
    <source>
        <dbReference type="SAM" id="MobiDB-lite"/>
    </source>
</evidence>